<dbReference type="SUPFAM" id="SSF160631">
    <property type="entry name" value="SMI1/KNR4-like"/>
    <property type="match status" value="1"/>
</dbReference>
<dbReference type="Proteomes" id="UP000591929">
    <property type="component" value="Unassembled WGS sequence"/>
</dbReference>
<organism evidence="1 2">
    <name type="scientific">Listeria booriae</name>
    <dbReference type="NCBI Taxonomy" id="1552123"/>
    <lineage>
        <taxon>Bacteria</taxon>
        <taxon>Bacillati</taxon>
        <taxon>Bacillota</taxon>
        <taxon>Bacilli</taxon>
        <taxon>Bacillales</taxon>
        <taxon>Listeriaceae</taxon>
        <taxon>Listeria</taxon>
    </lineage>
</organism>
<dbReference type="EMBL" id="JAARPL010000007">
    <property type="protein sequence ID" value="MBC1372896.1"/>
    <property type="molecule type" value="Genomic_DNA"/>
</dbReference>
<dbReference type="RefSeq" id="WP_185377285.1">
    <property type="nucleotide sequence ID" value="NZ_JAARPL010000007.1"/>
</dbReference>
<evidence type="ECO:0000313" key="1">
    <source>
        <dbReference type="EMBL" id="MBC1372896.1"/>
    </source>
</evidence>
<dbReference type="Gene3D" id="3.40.1580.10">
    <property type="entry name" value="SMI1/KNR4-like"/>
    <property type="match status" value="1"/>
</dbReference>
<sequence>MMLMDLLKQVAEEQKSFGEEPEAPATKAEILELKENIDNKKYGEFWFSDYVAFLKIRNGLDYDGLVIYNANINDENNGFIAANEIWNENEWEDNYVFFGDSNISWYCFSKTKNTFMELDKPSGDMICEYTTLNELLEAAIKNIL</sequence>
<evidence type="ECO:0000313" key="2">
    <source>
        <dbReference type="Proteomes" id="UP000591929"/>
    </source>
</evidence>
<protein>
    <submittedName>
        <fullName evidence="1">SMI1 / KNR4 family protein</fullName>
    </submittedName>
</protein>
<gene>
    <name evidence="1" type="ORF">HB847_11020</name>
</gene>
<dbReference type="InterPro" id="IPR037883">
    <property type="entry name" value="Knr4/Smi1-like_sf"/>
</dbReference>
<reference evidence="1 2" key="1">
    <citation type="submission" date="2020-03" db="EMBL/GenBank/DDBJ databases">
        <title>Soil Listeria distribution.</title>
        <authorList>
            <person name="Liao J."/>
            <person name="Wiedmann M."/>
        </authorList>
    </citation>
    <scope>NUCLEOTIDE SEQUENCE [LARGE SCALE GENOMIC DNA]</scope>
    <source>
        <strain evidence="1 2">FSL L7-1681</strain>
    </source>
</reference>
<proteinExistence type="predicted"/>
<comment type="caution">
    <text evidence="1">The sequence shown here is derived from an EMBL/GenBank/DDBJ whole genome shotgun (WGS) entry which is preliminary data.</text>
</comment>
<dbReference type="NCBIfam" id="NF038335">
    <property type="entry name" value="YPO0640_fam"/>
    <property type="match status" value="1"/>
</dbReference>
<name>A0A841Y4C5_9LIST</name>
<accession>A0A841Y4C5</accession>
<dbReference type="AlphaFoldDB" id="A0A841Y4C5"/>